<keyword evidence="3" id="KW-1185">Reference proteome</keyword>
<evidence type="ECO:0000313" key="3">
    <source>
        <dbReference type="Proteomes" id="UP001187531"/>
    </source>
</evidence>
<protein>
    <submittedName>
        <fullName evidence="2">Uncharacterized protein</fullName>
    </submittedName>
</protein>
<reference evidence="2" key="1">
    <citation type="submission" date="2023-07" db="EMBL/GenBank/DDBJ databases">
        <title>Chromosome-level genome assembly of Artemia franciscana.</title>
        <authorList>
            <person name="Jo E."/>
        </authorList>
    </citation>
    <scope>NUCLEOTIDE SEQUENCE</scope>
    <source>
        <tissue evidence="2">Whole body</tissue>
    </source>
</reference>
<name>A0AA88HZ73_ARTSF</name>
<proteinExistence type="predicted"/>
<dbReference type="Proteomes" id="UP001187531">
    <property type="component" value="Unassembled WGS sequence"/>
</dbReference>
<dbReference type="EMBL" id="JAVRJZ010000011">
    <property type="protein sequence ID" value="KAK2717021.1"/>
    <property type="molecule type" value="Genomic_DNA"/>
</dbReference>
<sequence>MIILFGLGLLSSKEVTLDKVISLLDDSDPNEWTWRTATMTVTKGDDDIPFSALRANHLDPKSRSGKARHPLYKWKFPEDFTGANFDFRPIDKDQGPSDRINWKPHKYFLTYFSDHFQHMDFVTSYHYQKTYDNQLAGDEIEIEHIFQCNNSDGQSDKPEDQNDLRQKIQSPGQHESRHVL</sequence>
<accession>A0AA88HZ73</accession>
<evidence type="ECO:0000256" key="1">
    <source>
        <dbReference type="SAM" id="MobiDB-lite"/>
    </source>
</evidence>
<feature type="compositionally biased region" description="Basic and acidic residues" evidence="1">
    <location>
        <begin position="154"/>
        <end position="166"/>
    </location>
</feature>
<feature type="region of interest" description="Disordered" evidence="1">
    <location>
        <begin position="149"/>
        <end position="180"/>
    </location>
</feature>
<dbReference type="AlphaFoldDB" id="A0AA88HZ73"/>
<comment type="caution">
    <text evidence="2">The sequence shown here is derived from an EMBL/GenBank/DDBJ whole genome shotgun (WGS) entry which is preliminary data.</text>
</comment>
<gene>
    <name evidence="2" type="ORF">QYM36_007235</name>
</gene>
<organism evidence="2 3">
    <name type="scientific">Artemia franciscana</name>
    <name type="common">Brine shrimp</name>
    <name type="synonym">Artemia sanfranciscana</name>
    <dbReference type="NCBI Taxonomy" id="6661"/>
    <lineage>
        <taxon>Eukaryota</taxon>
        <taxon>Metazoa</taxon>
        <taxon>Ecdysozoa</taxon>
        <taxon>Arthropoda</taxon>
        <taxon>Crustacea</taxon>
        <taxon>Branchiopoda</taxon>
        <taxon>Anostraca</taxon>
        <taxon>Artemiidae</taxon>
        <taxon>Artemia</taxon>
    </lineage>
</organism>
<evidence type="ECO:0000313" key="2">
    <source>
        <dbReference type="EMBL" id="KAK2717021.1"/>
    </source>
</evidence>